<dbReference type="GO" id="GO:0016020">
    <property type="term" value="C:membrane"/>
    <property type="evidence" value="ECO:0007669"/>
    <property type="project" value="TreeGrafter"/>
</dbReference>
<dbReference type="PANTHER" id="PTHR44196">
    <property type="entry name" value="DEHYDROGENASE/REDUCTASE SDR FAMILY MEMBER 7B"/>
    <property type="match status" value="1"/>
</dbReference>
<evidence type="ECO:0000256" key="2">
    <source>
        <dbReference type="ARBA" id="ARBA00023002"/>
    </source>
</evidence>
<comment type="similarity">
    <text evidence="1 3">Belongs to the short-chain dehydrogenases/reductases (SDR) family.</text>
</comment>
<name>A0A099D8I0_9ACTN</name>
<proteinExistence type="inferred from homology"/>
<evidence type="ECO:0000313" key="7">
    <source>
        <dbReference type="Proteomes" id="UP000029737"/>
    </source>
</evidence>
<dbReference type="AlphaFoldDB" id="A0A099D8I0"/>
<dbReference type="OrthoDB" id="158573at2"/>
<dbReference type="EMBL" id="JPMV01000013">
    <property type="protein sequence ID" value="KGI82087.1"/>
    <property type="molecule type" value="Genomic_DNA"/>
</dbReference>
<dbReference type="PRINTS" id="PR00081">
    <property type="entry name" value="GDHRDH"/>
</dbReference>
<dbReference type="SUPFAM" id="SSF51735">
    <property type="entry name" value="NAD(P)-binding Rossmann-fold domains"/>
    <property type="match status" value="1"/>
</dbReference>
<evidence type="ECO:0000313" key="6">
    <source>
        <dbReference type="EMBL" id="KGI82087.1"/>
    </source>
</evidence>
<dbReference type="InterPro" id="IPR020904">
    <property type="entry name" value="Sc_DH/Rdtase_CS"/>
</dbReference>
<evidence type="ECO:0000256" key="3">
    <source>
        <dbReference type="RuleBase" id="RU000363"/>
    </source>
</evidence>
<dbReference type="HOGENOM" id="CLU_010194_2_1_11"/>
<dbReference type="PANTHER" id="PTHR44196:SF1">
    <property type="entry name" value="DEHYDROGENASE_REDUCTASE SDR FAMILY MEMBER 7B"/>
    <property type="match status" value="1"/>
</dbReference>
<dbReference type="GO" id="GO:0016491">
    <property type="term" value="F:oxidoreductase activity"/>
    <property type="evidence" value="ECO:0007669"/>
    <property type="project" value="UniProtKB-KW"/>
</dbReference>
<reference evidence="6 7" key="1">
    <citation type="journal article" date="2014" name="PLoS ONE">
        <title>Identification and Characterization of a New Erythromycin Biosynthetic Gene Cluster in Actinopolyspora erythraea YIM90600, a Novel Erythronolide-Producing Halophilic Actinomycete Isolated from Salt Field.</title>
        <authorList>
            <person name="Chen D."/>
            <person name="Feng J."/>
            <person name="Huang L."/>
            <person name="Zhang Q."/>
            <person name="Wu J."/>
            <person name="Zhu X."/>
            <person name="Duan Y."/>
            <person name="Xu Z."/>
        </authorList>
    </citation>
    <scope>NUCLEOTIDE SEQUENCE [LARGE SCALE GENOMIC DNA]</scope>
    <source>
        <strain evidence="6 7">YIM90600</strain>
    </source>
</reference>
<dbReference type="eggNOG" id="COG0300">
    <property type="taxonomic scope" value="Bacteria"/>
</dbReference>
<dbReference type="PROSITE" id="PS00061">
    <property type="entry name" value="ADH_SHORT"/>
    <property type="match status" value="1"/>
</dbReference>
<sequence>MRSGLDGRTVLLTGGSSGIGAATARALAGRGCELILVGRHERALRHVAEETGARAVTADLTTPGELTRVAERATDADVLINNAGVGWAGRFTTMSGEDVHRLLTVNLAAPLELTRLMLPAMRQRGGGHVVFVSSIAAVGVGDEAVYSATKAGLRAFAAGLRQEAGDSGVEITTVLPGAVRTPFFRRRGRPYGRGFPRQVSAELVASRTVRAIERGGRESFVPRWLGAAARIQGAMPATFERLNRLFGGRG</sequence>
<organism evidence="5 8">
    <name type="scientific">Actinopolyspora erythraea</name>
    <dbReference type="NCBI Taxonomy" id="414996"/>
    <lineage>
        <taxon>Bacteria</taxon>
        <taxon>Bacillati</taxon>
        <taxon>Actinomycetota</taxon>
        <taxon>Actinomycetes</taxon>
        <taxon>Actinopolysporales</taxon>
        <taxon>Actinopolysporaceae</taxon>
        <taxon>Actinopolyspora</taxon>
    </lineage>
</organism>
<dbReference type="InterPro" id="IPR057326">
    <property type="entry name" value="KR_dom"/>
</dbReference>
<dbReference type="InterPro" id="IPR002347">
    <property type="entry name" value="SDR_fam"/>
</dbReference>
<dbReference type="InterPro" id="IPR036291">
    <property type="entry name" value="NAD(P)-bd_dom_sf"/>
</dbReference>
<reference evidence="5 8" key="2">
    <citation type="submission" date="2017-08" db="EMBL/GenBank/DDBJ databases">
        <title>The complete genome sequence of moderately halophilic actinomycete Actinopolyspora erythraea YIM 90600, the producer of novel erythromycin, novel actinopolysporins A-C and tubercidin.</title>
        <authorList>
            <person name="Yin M."/>
            <person name="Tang S."/>
        </authorList>
    </citation>
    <scope>NUCLEOTIDE SEQUENCE [LARGE SCALE GENOMIC DNA]</scope>
    <source>
        <strain evidence="5 8">YIM 90600</strain>
    </source>
</reference>
<evidence type="ECO:0000256" key="1">
    <source>
        <dbReference type="ARBA" id="ARBA00006484"/>
    </source>
</evidence>
<dbReference type="SMART" id="SM00822">
    <property type="entry name" value="PKS_KR"/>
    <property type="match status" value="1"/>
</dbReference>
<dbReference type="Proteomes" id="UP000029737">
    <property type="component" value="Unassembled WGS sequence"/>
</dbReference>
<feature type="domain" description="Ketoreductase" evidence="4">
    <location>
        <begin position="8"/>
        <end position="182"/>
    </location>
</feature>
<protein>
    <submittedName>
        <fullName evidence="5">Short-chain dehydrogenase</fullName>
    </submittedName>
</protein>
<accession>A0A099D8I0</accession>
<evidence type="ECO:0000313" key="5">
    <source>
        <dbReference type="EMBL" id="ASU78468.1"/>
    </source>
</evidence>
<keyword evidence="2" id="KW-0560">Oxidoreductase</keyword>
<gene>
    <name evidence="5" type="ORF">CDG81_09465</name>
    <name evidence="6" type="ORF">IL38_07185</name>
</gene>
<dbReference type="EMBL" id="CP022752">
    <property type="protein sequence ID" value="ASU78468.1"/>
    <property type="molecule type" value="Genomic_DNA"/>
</dbReference>
<dbReference type="Gene3D" id="3.40.50.720">
    <property type="entry name" value="NAD(P)-binding Rossmann-like Domain"/>
    <property type="match status" value="1"/>
</dbReference>
<evidence type="ECO:0000259" key="4">
    <source>
        <dbReference type="SMART" id="SM00822"/>
    </source>
</evidence>
<evidence type="ECO:0000313" key="8">
    <source>
        <dbReference type="Proteomes" id="UP000215043"/>
    </source>
</evidence>
<dbReference type="Pfam" id="PF00106">
    <property type="entry name" value="adh_short"/>
    <property type="match status" value="1"/>
</dbReference>
<dbReference type="PRINTS" id="PR00080">
    <property type="entry name" value="SDRFAMILY"/>
</dbReference>
<keyword evidence="7" id="KW-1185">Reference proteome</keyword>
<dbReference type="Proteomes" id="UP000215043">
    <property type="component" value="Chromosome"/>
</dbReference>
<dbReference type="RefSeq" id="WP_043571654.1">
    <property type="nucleotide sequence ID" value="NZ_CP022752.1"/>
</dbReference>
<dbReference type="KEGG" id="aey:CDG81_09465"/>